<keyword evidence="1" id="KW-0732">Signal</keyword>
<protein>
    <submittedName>
        <fullName evidence="3">Cyanovirin-N</fullName>
    </submittedName>
</protein>
<dbReference type="AlphaFoldDB" id="A0AAN7B169"/>
<sequence length="172" mass="18709">MQFSAAAAAVVLMATTALATPVADPNTTVIFGTLVADNMEAPPADAELIFTELGVEGEVAKRSYMGTCDYCHIEHLGGADGDMNLVCECKAKNGDWRKSSLNLNYCIANANGQLVWRAYGGFQGSCVRDVQWYSNALFAAKCNPNRNYWTNTINLDERVHNYDGILVCEVPT</sequence>
<reference evidence="3" key="1">
    <citation type="journal article" date="2023" name="Mol. Phylogenet. Evol.">
        <title>Genome-scale phylogeny and comparative genomics of the fungal order Sordariales.</title>
        <authorList>
            <person name="Hensen N."/>
            <person name="Bonometti L."/>
            <person name="Westerberg I."/>
            <person name="Brannstrom I.O."/>
            <person name="Guillou S."/>
            <person name="Cros-Aarteil S."/>
            <person name="Calhoun S."/>
            <person name="Haridas S."/>
            <person name="Kuo A."/>
            <person name="Mondo S."/>
            <person name="Pangilinan J."/>
            <person name="Riley R."/>
            <person name="LaButti K."/>
            <person name="Andreopoulos B."/>
            <person name="Lipzen A."/>
            <person name="Chen C."/>
            <person name="Yan M."/>
            <person name="Daum C."/>
            <person name="Ng V."/>
            <person name="Clum A."/>
            <person name="Steindorff A."/>
            <person name="Ohm R.A."/>
            <person name="Martin F."/>
            <person name="Silar P."/>
            <person name="Natvig D.O."/>
            <person name="Lalanne C."/>
            <person name="Gautier V."/>
            <person name="Ament-Velasquez S.L."/>
            <person name="Kruys A."/>
            <person name="Hutchinson M.I."/>
            <person name="Powell A.J."/>
            <person name="Barry K."/>
            <person name="Miller A.N."/>
            <person name="Grigoriev I.V."/>
            <person name="Debuchy R."/>
            <person name="Gladieux P."/>
            <person name="Hiltunen Thoren M."/>
            <person name="Johannesson H."/>
        </authorList>
    </citation>
    <scope>NUCLEOTIDE SEQUENCE</scope>
    <source>
        <strain evidence="3">PSN293</strain>
    </source>
</reference>
<evidence type="ECO:0000313" key="4">
    <source>
        <dbReference type="Proteomes" id="UP001301769"/>
    </source>
</evidence>
<feature type="signal peptide" evidence="1">
    <location>
        <begin position="1"/>
        <end position="19"/>
    </location>
</feature>
<dbReference type="Pfam" id="PF08881">
    <property type="entry name" value="CVNH"/>
    <property type="match status" value="1"/>
</dbReference>
<reference evidence="3" key="2">
    <citation type="submission" date="2023-05" db="EMBL/GenBank/DDBJ databases">
        <authorList>
            <consortium name="Lawrence Berkeley National Laboratory"/>
            <person name="Steindorff A."/>
            <person name="Hensen N."/>
            <person name="Bonometti L."/>
            <person name="Westerberg I."/>
            <person name="Brannstrom I.O."/>
            <person name="Guillou S."/>
            <person name="Cros-Aarteil S."/>
            <person name="Calhoun S."/>
            <person name="Haridas S."/>
            <person name="Kuo A."/>
            <person name="Mondo S."/>
            <person name="Pangilinan J."/>
            <person name="Riley R."/>
            <person name="Labutti K."/>
            <person name="Andreopoulos B."/>
            <person name="Lipzen A."/>
            <person name="Chen C."/>
            <person name="Yanf M."/>
            <person name="Daum C."/>
            <person name="Ng V."/>
            <person name="Clum A."/>
            <person name="Ohm R."/>
            <person name="Martin F."/>
            <person name="Silar P."/>
            <person name="Natvig D."/>
            <person name="Lalanne C."/>
            <person name="Gautier V."/>
            <person name="Ament-Velasquez S.L."/>
            <person name="Kruys A."/>
            <person name="Hutchinson M.I."/>
            <person name="Powell A.J."/>
            <person name="Barry K."/>
            <person name="Miller A.N."/>
            <person name="Grigoriev I.V."/>
            <person name="Debuchy R."/>
            <person name="Gladieux P."/>
            <person name="Thoren M.H."/>
            <person name="Johannesson H."/>
        </authorList>
    </citation>
    <scope>NUCLEOTIDE SEQUENCE</scope>
    <source>
        <strain evidence="3">PSN293</strain>
    </source>
</reference>
<organism evidence="3 4">
    <name type="scientific">Rhypophila decipiens</name>
    <dbReference type="NCBI Taxonomy" id="261697"/>
    <lineage>
        <taxon>Eukaryota</taxon>
        <taxon>Fungi</taxon>
        <taxon>Dikarya</taxon>
        <taxon>Ascomycota</taxon>
        <taxon>Pezizomycotina</taxon>
        <taxon>Sordariomycetes</taxon>
        <taxon>Sordariomycetidae</taxon>
        <taxon>Sordariales</taxon>
        <taxon>Naviculisporaceae</taxon>
        <taxon>Rhypophila</taxon>
    </lineage>
</organism>
<name>A0AAN7B169_9PEZI</name>
<proteinExistence type="predicted"/>
<dbReference type="SUPFAM" id="SSF51322">
    <property type="entry name" value="Cyanovirin-N"/>
    <property type="match status" value="1"/>
</dbReference>
<evidence type="ECO:0000313" key="3">
    <source>
        <dbReference type="EMBL" id="KAK4208911.1"/>
    </source>
</evidence>
<evidence type="ECO:0000256" key="1">
    <source>
        <dbReference type="SAM" id="SignalP"/>
    </source>
</evidence>
<dbReference type="Proteomes" id="UP001301769">
    <property type="component" value="Unassembled WGS sequence"/>
</dbReference>
<dbReference type="EMBL" id="MU858223">
    <property type="protein sequence ID" value="KAK4208911.1"/>
    <property type="molecule type" value="Genomic_DNA"/>
</dbReference>
<feature type="domain" description="Cyanovirin-N" evidence="2">
    <location>
        <begin position="63"/>
        <end position="168"/>
    </location>
</feature>
<gene>
    <name evidence="3" type="ORF">QBC37DRAFT_378589</name>
</gene>
<keyword evidence="4" id="KW-1185">Reference proteome</keyword>
<accession>A0AAN7B169</accession>
<dbReference type="SMART" id="SM01111">
    <property type="entry name" value="CVNH"/>
    <property type="match status" value="1"/>
</dbReference>
<evidence type="ECO:0000259" key="2">
    <source>
        <dbReference type="SMART" id="SM01111"/>
    </source>
</evidence>
<dbReference type="Gene3D" id="2.30.60.10">
    <property type="entry name" value="Cyanovirin-N"/>
    <property type="match status" value="1"/>
</dbReference>
<feature type="chain" id="PRO_5042959826" evidence="1">
    <location>
        <begin position="20"/>
        <end position="172"/>
    </location>
</feature>
<dbReference type="InterPro" id="IPR036673">
    <property type="entry name" value="Cyanovirin-N_sf"/>
</dbReference>
<dbReference type="InterPro" id="IPR011058">
    <property type="entry name" value="Cyanovirin-N"/>
</dbReference>
<comment type="caution">
    <text evidence="3">The sequence shown here is derived from an EMBL/GenBank/DDBJ whole genome shotgun (WGS) entry which is preliminary data.</text>
</comment>